<feature type="compositionally biased region" description="Low complexity" evidence="1">
    <location>
        <begin position="32"/>
        <end position="41"/>
    </location>
</feature>
<gene>
    <name evidence="2" type="ORF">KQX54_010336</name>
</gene>
<evidence type="ECO:0000313" key="2">
    <source>
        <dbReference type="EMBL" id="KAH0539955.1"/>
    </source>
</evidence>
<protein>
    <submittedName>
        <fullName evidence="2">Uncharacterized protein</fullName>
    </submittedName>
</protein>
<name>A0AAV7HJG5_COTGL</name>
<dbReference type="EMBL" id="JAHXZJ010002609">
    <property type="protein sequence ID" value="KAH0539955.1"/>
    <property type="molecule type" value="Genomic_DNA"/>
</dbReference>
<evidence type="ECO:0000313" key="3">
    <source>
        <dbReference type="Proteomes" id="UP000826195"/>
    </source>
</evidence>
<accession>A0AAV7HJG5</accession>
<keyword evidence="3" id="KW-1185">Reference proteome</keyword>
<feature type="region of interest" description="Disordered" evidence="1">
    <location>
        <begin position="227"/>
        <end position="259"/>
    </location>
</feature>
<reference evidence="2 3" key="1">
    <citation type="journal article" date="2021" name="J. Hered.">
        <title>A chromosome-level genome assembly of the parasitoid wasp, Cotesia glomerata (Hymenoptera: Braconidae).</title>
        <authorList>
            <person name="Pinto B.J."/>
            <person name="Weis J.J."/>
            <person name="Gamble T."/>
            <person name="Ode P.J."/>
            <person name="Paul R."/>
            <person name="Zaspel J.M."/>
        </authorList>
    </citation>
    <scope>NUCLEOTIDE SEQUENCE [LARGE SCALE GENOMIC DNA]</scope>
    <source>
        <strain evidence="2">CgM1</strain>
    </source>
</reference>
<feature type="compositionally biased region" description="Basic and acidic residues" evidence="1">
    <location>
        <begin position="227"/>
        <end position="248"/>
    </location>
</feature>
<proteinExistence type="predicted"/>
<sequence>MGPGGPPSTDKPPDKDGNWNKVSHNKRKKNNSENGSESENNQVNYNKSKKYKIPPIIVNQTITDVNKFTSNITNLCKSPVYFKYVKKMSIYASSKEDHSSILTNLTLLEVAHHTFTLPDQRPIHVVLRENKHPNSKKTFNIDKANFPSLTRNYSSSQNPKQPQFTHHKQLNPGYNHQWKPANEHQQQPTNTNTWVTTALQQQWATTPSPQYETPDTTQQAAEYRELESKLKEPTSEKKIKCKEDDRDSISQGHRFGPLRDRDRFRHNRTVEIFIQSTPPPGTSEYNSLASISTYLDYRNLHPVNTAAGN</sequence>
<dbReference type="AlphaFoldDB" id="A0AAV7HJG5"/>
<organism evidence="2 3">
    <name type="scientific">Cotesia glomerata</name>
    <name type="common">Lepidopteran parasitic wasp</name>
    <name type="synonym">Apanteles glomeratus</name>
    <dbReference type="NCBI Taxonomy" id="32391"/>
    <lineage>
        <taxon>Eukaryota</taxon>
        <taxon>Metazoa</taxon>
        <taxon>Ecdysozoa</taxon>
        <taxon>Arthropoda</taxon>
        <taxon>Hexapoda</taxon>
        <taxon>Insecta</taxon>
        <taxon>Pterygota</taxon>
        <taxon>Neoptera</taxon>
        <taxon>Endopterygota</taxon>
        <taxon>Hymenoptera</taxon>
        <taxon>Apocrita</taxon>
        <taxon>Ichneumonoidea</taxon>
        <taxon>Braconidae</taxon>
        <taxon>Microgastrinae</taxon>
        <taxon>Cotesia</taxon>
    </lineage>
</organism>
<feature type="compositionally biased region" description="Polar residues" evidence="1">
    <location>
        <begin position="150"/>
        <end position="164"/>
    </location>
</feature>
<dbReference type="Proteomes" id="UP000826195">
    <property type="component" value="Unassembled WGS sequence"/>
</dbReference>
<evidence type="ECO:0000256" key="1">
    <source>
        <dbReference type="SAM" id="MobiDB-lite"/>
    </source>
</evidence>
<comment type="caution">
    <text evidence="2">The sequence shown here is derived from an EMBL/GenBank/DDBJ whole genome shotgun (WGS) entry which is preliminary data.</text>
</comment>
<feature type="region of interest" description="Disordered" evidence="1">
    <location>
        <begin position="150"/>
        <end position="189"/>
    </location>
</feature>
<feature type="region of interest" description="Disordered" evidence="1">
    <location>
        <begin position="1"/>
        <end position="47"/>
    </location>
</feature>
<feature type="compositionally biased region" description="Pro residues" evidence="1">
    <location>
        <begin position="1"/>
        <end position="10"/>
    </location>
</feature>